<evidence type="ECO:0000256" key="5">
    <source>
        <dbReference type="HAMAP-Rule" id="MF_01333"/>
    </source>
</evidence>
<dbReference type="PANTHER" id="PTHR11994">
    <property type="entry name" value="60S RIBOSOMAL PROTEIN L11-RELATED"/>
    <property type="match status" value="1"/>
</dbReference>
<dbReference type="InterPro" id="IPR002132">
    <property type="entry name" value="Ribosomal_uL5"/>
</dbReference>
<keyword evidence="5" id="KW-0699">rRNA-binding</keyword>
<dbReference type="SUPFAM" id="SSF55282">
    <property type="entry name" value="RL5-like"/>
    <property type="match status" value="1"/>
</dbReference>
<dbReference type="NCBIfam" id="NF000585">
    <property type="entry name" value="PRK00010.1"/>
    <property type="match status" value="1"/>
</dbReference>
<evidence type="ECO:0000256" key="3">
    <source>
        <dbReference type="ARBA" id="ARBA00023274"/>
    </source>
</evidence>
<dbReference type="InterPro" id="IPR022803">
    <property type="entry name" value="Ribosomal_uL5_dom_sf"/>
</dbReference>
<reference evidence="10" key="1">
    <citation type="journal article" date="2020" name="mSystems">
        <title>Genome- and Community-Level Interaction Insights into Carbon Utilization and Element Cycling Functions of Hydrothermarchaeota in Hydrothermal Sediment.</title>
        <authorList>
            <person name="Zhou Z."/>
            <person name="Liu Y."/>
            <person name="Xu W."/>
            <person name="Pan J."/>
            <person name="Luo Z.H."/>
            <person name="Li M."/>
        </authorList>
    </citation>
    <scope>NUCLEOTIDE SEQUENCE [LARGE SCALE GENOMIC DNA]</scope>
    <source>
        <strain evidence="10">SpSt-594</strain>
        <strain evidence="9">SpSt-655</strain>
    </source>
</reference>
<keyword evidence="5" id="KW-0820">tRNA-binding</keyword>
<evidence type="ECO:0000256" key="6">
    <source>
        <dbReference type="RuleBase" id="RU003930"/>
    </source>
</evidence>
<name>A0A7C4S0U4_UNCW3</name>
<dbReference type="GO" id="GO:1990904">
    <property type="term" value="C:ribonucleoprotein complex"/>
    <property type="evidence" value="ECO:0007669"/>
    <property type="project" value="UniProtKB-KW"/>
</dbReference>
<evidence type="ECO:0000259" key="7">
    <source>
        <dbReference type="Pfam" id="PF00281"/>
    </source>
</evidence>
<dbReference type="GO" id="GO:0005840">
    <property type="term" value="C:ribosome"/>
    <property type="evidence" value="ECO:0007669"/>
    <property type="project" value="UniProtKB-KW"/>
</dbReference>
<evidence type="ECO:0000313" key="9">
    <source>
        <dbReference type="EMBL" id="HGQ54972.1"/>
    </source>
</evidence>
<evidence type="ECO:0000259" key="8">
    <source>
        <dbReference type="Pfam" id="PF00673"/>
    </source>
</evidence>
<proteinExistence type="inferred from homology"/>
<feature type="domain" description="Large ribosomal subunit protein uL5 N-terminal" evidence="7">
    <location>
        <begin position="24"/>
        <end position="80"/>
    </location>
</feature>
<dbReference type="InterPro" id="IPR020930">
    <property type="entry name" value="Ribosomal_uL5_bac-type"/>
</dbReference>
<comment type="similarity">
    <text evidence="1 5 6">Belongs to the universal ribosomal protein uL5 family.</text>
</comment>
<evidence type="ECO:0000256" key="4">
    <source>
        <dbReference type="ARBA" id="ARBA00035245"/>
    </source>
</evidence>
<dbReference type="EMBL" id="DSZH01000012">
    <property type="protein sequence ID" value="HGU46978.1"/>
    <property type="molecule type" value="Genomic_DNA"/>
</dbReference>
<evidence type="ECO:0000313" key="10">
    <source>
        <dbReference type="EMBL" id="HGU46978.1"/>
    </source>
</evidence>
<keyword evidence="5" id="KW-0694">RNA-binding</keyword>
<dbReference type="GO" id="GO:0003735">
    <property type="term" value="F:structural constituent of ribosome"/>
    <property type="evidence" value="ECO:0007669"/>
    <property type="project" value="InterPro"/>
</dbReference>
<keyword evidence="3 5" id="KW-0687">Ribonucleoprotein</keyword>
<evidence type="ECO:0000256" key="2">
    <source>
        <dbReference type="ARBA" id="ARBA00022980"/>
    </source>
</evidence>
<keyword evidence="2 5" id="KW-0689">Ribosomal protein</keyword>
<dbReference type="Pfam" id="PF00281">
    <property type="entry name" value="Ribosomal_L5"/>
    <property type="match status" value="1"/>
</dbReference>
<dbReference type="InterPro" id="IPR031310">
    <property type="entry name" value="Ribosomal_uL5_N"/>
</dbReference>
<dbReference type="AlphaFoldDB" id="A0A7C4S0U4"/>
<comment type="caution">
    <text evidence="10">The sequence shown here is derived from an EMBL/GenBank/DDBJ whole genome shotgun (WGS) entry which is preliminary data.</text>
</comment>
<dbReference type="InterPro" id="IPR031309">
    <property type="entry name" value="Ribosomal_uL5_C"/>
</dbReference>
<dbReference type="GO" id="GO:0000049">
    <property type="term" value="F:tRNA binding"/>
    <property type="evidence" value="ECO:0007669"/>
    <property type="project" value="UniProtKB-UniRule"/>
</dbReference>
<accession>A0A7C4S0U4</accession>
<gene>
    <name evidence="5" type="primary">rplE</name>
    <name evidence="10" type="ORF">ENT60_00245</name>
    <name evidence="9" type="ORF">ENU28_00730</name>
</gene>
<feature type="domain" description="Large ribosomal subunit protein uL5 C-terminal" evidence="8">
    <location>
        <begin position="84"/>
        <end position="177"/>
    </location>
</feature>
<organism evidence="10">
    <name type="scientific">candidate division WOR-3 bacterium</name>
    <dbReference type="NCBI Taxonomy" id="2052148"/>
    <lineage>
        <taxon>Bacteria</taxon>
        <taxon>Bacteria division WOR-3</taxon>
    </lineage>
</organism>
<dbReference type="HAMAP" id="MF_01333_B">
    <property type="entry name" value="Ribosomal_uL5_B"/>
    <property type="match status" value="1"/>
</dbReference>
<dbReference type="EMBL" id="DTBX01000024">
    <property type="protein sequence ID" value="HGQ54972.1"/>
    <property type="molecule type" value="Genomic_DNA"/>
</dbReference>
<dbReference type="Gene3D" id="3.30.1440.10">
    <property type="match status" value="1"/>
</dbReference>
<dbReference type="GO" id="GO:0019843">
    <property type="term" value="F:rRNA binding"/>
    <property type="evidence" value="ECO:0007669"/>
    <property type="project" value="UniProtKB-UniRule"/>
</dbReference>
<evidence type="ECO:0000256" key="1">
    <source>
        <dbReference type="ARBA" id="ARBA00008553"/>
    </source>
</evidence>
<dbReference type="Pfam" id="PF00673">
    <property type="entry name" value="Ribosomal_L5_C"/>
    <property type="match status" value="1"/>
</dbReference>
<dbReference type="GO" id="GO:0006412">
    <property type="term" value="P:translation"/>
    <property type="evidence" value="ECO:0007669"/>
    <property type="project" value="UniProtKB-UniRule"/>
</dbReference>
<sequence>MPRLLEEYRKRIVPTLMKKFGYKNPMQVPKLEKIVINVAAGEAISDPKILDIISEDLSLITGQRPMIVRAKRSVSAFKLRKGMPIACKVTLRGYRMYEFLDRFLNFAAPRIRDFRGFDPSSFDTRGNYNLGIDEQVIFPEVDAGKVKKIFGMDIAIVTTAKSDDEAKALLEELGMVFRKE</sequence>
<protein>
    <recommendedName>
        <fullName evidence="4 5">Large ribosomal subunit protein uL5</fullName>
    </recommendedName>
</protein>
<comment type="function">
    <text evidence="5">This is 1 of the proteins that bind and probably mediate the attachment of the 5S RNA into the large ribosomal subunit, where it forms part of the central protuberance. In the 70S ribosome it contacts protein S13 of the 30S subunit (bridge B1b), connecting the 2 subunits; this bridge is implicated in subunit movement. Contacts the P site tRNA; the 5S rRNA and some of its associated proteins might help stabilize positioning of ribosome-bound tRNAs.</text>
</comment>
<comment type="subunit">
    <text evidence="5">Part of the 50S ribosomal subunit; part of the 5S rRNA/L5/L18/L25 subcomplex. Contacts the 5S rRNA and the P site tRNA. Forms a bridge to the 30S subunit in the 70S ribosome.</text>
</comment>
<dbReference type="FunFam" id="3.30.1440.10:FF:000001">
    <property type="entry name" value="50S ribosomal protein L5"/>
    <property type="match status" value="1"/>
</dbReference>
<dbReference type="PIRSF" id="PIRSF002161">
    <property type="entry name" value="Ribosomal_L5"/>
    <property type="match status" value="1"/>
</dbReference>